<dbReference type="SMART" id="SM00421">
    <property type="entry name" value="HTH_LUXR"/>
    <property type="match status" value="1"/>
</dbReference>
<organism evidence="5 6">
    <name type="scientific">Reticulibacter mediterranei</name>
    <dbReference type="NCBI Taxonomy" id="2778369"/>
    <lineage>
        <taxon>Bacteria</taxon>
        <taxon>Bacillati</taxon>
        <taxon>Chloroflexota</taxon>
        <taxon>Ktedonobacteria</taxon>
        <taxon>Ktedonobacterales</taxon>
        <taxon>Reticulibacteraceae</taxon>
        <taxon>Reticulibacter</taxon>
    </lineage>
</organism>
<gene>
    <name evidence="5" type="ORF">KSF_011630</name>
</gene>
<dbReference type="InterPro" id="IPR000792">
    <property type="entry name" value="Tscrpt_reg_LuxR_C"/>
</dbReference>
<evidence type="ECO:0000256" key="1">
    <source>
        <dbReference type="ARBA" id="ARBA00023015"/>
    </source>
</evidence>
<dbReference type="PANTHER" id="PTHR44688">
    <property type="entry name" value="DNA-BINDING TRANSCRIPTIONAL ACTIVATOR DEVR_DOSR"/>
    <property type="match status" value="1"/>
</dbReference>
<dbReference type="Proteomes" id="UP000597444">
    <property type="component" value="Unassembled WGS sequence"/>
</dbReference>
<evidence type="ECO:0000256" key="3">
    <source>
        <dbReference type="ARBA" id="ARBA00023163"/>
    </source>
</evidence>
<accession>A0A8J3IEN7</accession>
<dbReference type="EMBL" id="BNJK01000001">
    <property type="protein sequence ID" value="GHO91115.1"/>
    <property type="molecule type" value="Genomic_DNA"/>
</dbReference>
<dbReference type="InterPro" id="IPR016032">
    <property type="entry name" value="Sig_transdc_resp-reg_C-effctor"/>
</dbReference>
<proteinExistence type="predicted"/>
<dbReference type="Gene3D" id="1.25.40.10">
    <property type="entry name" value="Tetratricopeptide repeat domain"/>
    <property type="match status" value="1"/>
</dbReference>
<dbReference type="InterPro" id="IPR036388">
    <property type="entry name" value="WH-like_DNA-bd_sf"/>
</dbReference>
<dbReference type="CDD" id="cd06170">
    <property type="entry name" value="LuxR_C_like"/>
    <property type="match status" value="1"/>
</dbReference>
<dbReference type="PROSITE" id="PS50043">
    <property type="entry name" value="HTH_LUXR_2"/>
    <property type="match status" value="1"/>
</dbReference>
<dbReference type="Gene3D" id="1.10.10.10">
    <property type="entry name" value="Winged helix-like DNA-binding domain superfamily/Winged helix DNA-binding domain"/>
    <property type="match status" value="1"/>
</dbReference>
<dbReference type="Pfam" id="PF00196">
    <property type="entry name" value="GerE"/>
    <property type="match status" value="1"/>
</dbReference>
<keyword evidence="6" id="KW-1185">Reference proteome</keyword>
<dbReference type="SUPFAM" id="SSF48452">
    <property type="entry name" value="TPR-like"/>
    <property type="match status" value="1"/>
</dbReference>
<dbReference type="Pfam" id="PF17874">
    <property type="entry name" value="TPR_MalT"/>
    <property type="match status" value="1"/>
</dbReference>
<evidence type="ECO:0000313" key="6">
    <source>
        <dbReference type="Proteomes" id="UP000597444"/>
    </source>
</evidence>
<evidence type="ECO:0000256" key="2">
    <source>
        <dbReference type="ARBA" id="ARBA00023125"/>
    </source>
</evidence>
<name>A0A8J3IEN7_9CHLR</name>
<dbReference type="PANTHER" id="PTHR44688:SF16">
    <property type="entry name" value="DNA-BINDING TRANSCRIPTIONAL ACTIVATOR DEVR_DOSR"/>
    <property type="match status" value="1"/>
</dbReference>
<evidence type="ECO:0000259" key="4">
    <source>
        <dbReference type="PROSITE" id="PS50043"/>
    </source>
</evidence>
<dbReference type="AlphaFoldDB" id="A0A8J3IEN7"/>
<dbReference type="GO" id="GO:0003677">
    <property type="term" value="F:DNA binding"/>
    <property type="evidence" value="ECO:0007669"/>
    <property type="project" value="UniProtKB-KW"/>
</dbReference>
<sequence length="173" mass="19093">MLARQRELVEAKDWKDEQLKVMVLQAVAARAQGEKDQALHLLVDALAMAEPAGFIRLFLDEGLPMASLLSEAMALGSMPDYLRKLLAAWEAEKQQSENTSSPPPPAQSLLEPLSERELEVLRLVATGLSNQEISERLFLALGTVKGHNLKIFGKLGVQRRTEAIARARELGLL</sequence>
<dbReference type="GO" id="GO:0006355">
    <property type="term" value="P:regulation of DNA-templated transcription"/>
    <property type="evidence" value="ECO:0007669"/>
    <property type="project" value="InterPro"/>
</dbReference>
<keyword evidence="3" id="KW-0804">Transcription</keyword>
<comment type="caution">
    <text evidence="5">The sequence shown here is derived from an EMBL/GenBank/DDBJ whole genome shotgun (WGS) entry which is preliminary data.</text>
</comment>
<protein>
    <recommendedName>
        <fullName evidence="4">HTH luxR-type domain-containing protein</fullName>
    </recommendedName>
</protein>
<dbReference type="InterPro" id="IPR011990">
    <property type="entry name" value="TPR-like_helical_dom_sf"/>
</dbReference>
<evidence type="ECO:0000313" key="5">
    <source>
        <dbReference type="EMBL" id="GHO91115.1"/>
    </source>
</evidence>
<reference evidence="5" key="1">
    <citation type="submission" date="2020-10" db="EMBL/GenBank/DDBJ databases">
        <title>Taxonomic study of unclassified bacteria belonging to the class Ktedonobacteria.</title>
        <authorList>
            <person name="Yabe S."/>
            <person name="Wang C.M."/>
            <person name="Zheng Y."/>
            <person name="Sakai Y."/>
            <person name="Cavaletti L."/>
            <person name="Monciardini P."/>
            <person name="Donadio S."/>
        </authorList>
    </citation>
    <scope>NUCLEOTIDE SEQUENCE</scope>
    <source>
        <strain evidence="5">ID150040</strain>
    </source>
</reference>
<dbReference type="PRINTS" id="PR00038">
    <property type="entry name" value="HTHLUXR"/>
</dbReference>
<dbReference type="InterPro" id="IPR041617">
    <property type="entry name" value="TPR_MalT"/>
</dbReference>
<dbReference type="SUPFAM" id="SSF46894">
    <property type="entry name" value="C-terminal effector domain of the bipartite response regulators"/>
    <property type="match status" value="1"/>
</dbReference>
<keyword evidence="1" id="KW-0805">Transcription regulation</keyword>
<feature type="domain" description="HTH luxR-type" evidence="4">
    <location>
        <begin position="106"/>
        <end position="171"/>
    </location>
</feature>
<keyword evidence="2" id="KW-0238">DNA-binding</keyword>